<keyword evidence="1" id="KW-0677">Repeat</keyword>
<feature type="repeat" description="TPR" evidence="3">
    <location>
        <begin position="99"/>
        <end position="132"/>
    </location>
</feature>
<feature type="transmembrane region" description="Helical" evidence="4">
    <location>
        <begin position="34"/>
        <end position="57"/>
    </location>
</feature>
<dbReference type="PANTHER" id="PTHR45586:SF1">
    <property type="entry name" value="LIPOPOLYSACCHARIDE ASSEMBLY PROTEIN B"/>
    <property type="match status" value="1"/>
</dbReference>
<dbReference type="InterPro" id="IPR011990">
    <property type="entry name" value="TPR-like_helical_dom_sf"/>
</dbReference>
<evidence type="ECO:0000313" key="5">
    <source>
        <dbReference type="EMBL" id="ACL69876.1"/>
    </source>
</evidence>
<evidence type="ECO:0000256" key="4">
    <source>
        <dbReference type="SAM" id="Phobius"/>
    </source>
</evidence>
<dbReference type="eggNOG" id="COG5010">
    <property type="taxonomic scope" value="Bacteria"/>
</dbReference>
<dbReference type="EMBL" id="CP001098">
    <property type="protein sequence ID" value="ACL69876.1"/>
    <property type="molecule type" value="Genomic_DNA"/>
</dbReference>
<dbReference type="Pfam" id="PF13432">
    <property type="entry name" value="TPR_16"/>
    <property type="match status" value="1"/>
</dbReference>
<keyword evidence="2 3" id="KW-0802">TPR repeat</keyword>
<keyword evidence="4" id="KW-0812">Transmembrane</keyword>
<dbReference type="InterPro" id="IPR019734">
    <property type="entry name" value="TPR_rpt"/>
</dbReference>
<dbReference type="OrthoDB" id="358807at2"/>
<evidence type="ECO:0000256" key="1">
    <source>
        <dbReference type="ARBA" id="ARBA00022737"/>
    </source>
</evidence>
<dbReference type="Pfam" id="PF13414">
    <property type="entry name" value="TPR_11"/>
    <property type="match status" value="1"/>
</dbReference>
<keyword evidence="4" id="KW-1133">Transmembrane helix</keyword>
<dbReference type="Gene3D" id="1.25.40.10">
    <property type="entry name" value="Tetratricopeptide repeat domain"/>
    <property type="match status" value="1"/>
</dbReference>
<evidence type="ECO:0000313" key="6">
    <source>
        <dbReference type="Proteomes" id="UP000000719"/>
    </source>
</evidence>
<sequence>MKFVFEVIINGLVILYLYRPVVKKYFGISQKYRIIRIVVSICLISIPLFISVLPSLIDQFTYFYYMGQLGEISEIYLQGDLDRALTEANKFVKKYPENDLAWTIRGNILLDKGMVNEAEKSFKKALIINPENFRAKSTLGLVYKMRGDLDKALSQYKKAIEIKPNYGQAYTNIAVVKLMQGLYEESLHYAKLGYKYDKSDPVIVANLSFCYHAVGDYKNRDRYLKMAEEMGYKNVEVLKSVYTEESN</sequence>
<keyword evidence="6" id="KW-1185">Reference proteome</keyword>
<dbReference type="KEGG" id="hor:Hore_11240"/>
<dbReference type="STRING" id="373903.Hore_11240"/>
<dbReference type="SUPFAM" id="SSF48452">
    <property type="entry name" value="TPR-like"/>
    <property type="match status" value="1"/>
</dbReference>
<keyword evidence="4" id="KW-0472">Membrane</keyword>
<feature type="transmembrane region" description="Helical" evidence="4">
    <location>
        <begin position="6"/>
        <end position="22"/>
    </location>
</feature>
<dbReference type="PANTHER" id="PTHR45586">
    <property type="entry name" value="TPR REPEAT-CONTAINING PROTEIN PA4667"/>
    <property type="match status" value="1"/>
</dbReference>
<dbReference type="Proteomes" id="UP000000719">
    <property type="component" value="Chromosome"/>
</dbReference>
<dbReference type="HOGENOM" id="CLU_1123324_0_0_9"/>
<feature type="repeat" description="TPR" evidence="3">
    <location>
        <begin position="133"/>
        <end position="166"/>
    </location>
</feature>
<evidence type="ECO:0000256" key="3">
    <source>
        <dbReference type="PROSITE-ProRule" id="PRU00339"/>
    </source>
</evidence>
<name>B8CX57_HALOH</name>
<proteinExistence type="predicted"/>
<accession>B8CX57</accession>
<reference evidence="5 6" key="1">
    <citation type="journal article" date="2009" name="PLoS ONE">
        <title>Genome analysis of the anaerobic thermohalophilic bacterium Halothermothrix orenii.</title>
        <authorList>
            <person name="Mavromatis K."/>
            <person name="Ivanova N."/>
            <person name="Anderson I."/>
            <person name="Lykidis A."/>
            <person name="Hooper S.D."/>
            <person name="Sun H."/>
            <person name="Kunin V."/>
            <person name="Lapidus A."/>
            <person name="Hugenholtz P."/>
            <person name="Patel B."/>
            <person name="Kyrpides N.C."/>
        </authorList>
    </citation>
    <scope>NUCLEOTIDE SEQUENCE [LARGE SCALE GENOMIC DNA]</scope>
    <source>
        <strain evidence="6">H 168 / OCM 544 / DSM 9562</strain>
    </source>
</reference>
<dbReference type="PROSITE" id="PS50005">
    <property type="entry name" value="TPR"/>
    <property type="match status" value="2"/>
</dbReference>
<gene>
    <name evidence="5" type="ordered locus">Hore_11240</name>
</gene>
<dbReference type="RefSeq" id="WP_012636061.1">
    <property type="nucleotide sequence ID" value="NC_011899.1"/>
</dbReference>
<dbReference type="PROSITE" id="PS50293">
    <property type="entry name" value="TPR_REGION"/>
    <property type="match status" value="1"/>
</dbReference>
<dbReference type="SMART" id="SM00028">
    <property type="entry name" value="TPR"/>
    <property type="match status" value="3"/>
</dbReference>
<dbReference type="InterPro" id="IPR051012">
    <property type="entry name" value="CellSynth/LPSAsmb/PSIAsmb"/>
</dbReference>
<protein>
    <submittedName>
        <fullName evidence="5">Tetratricopeptide TPR_2 repeat protein</fullName>
    </submittedName>
</protein>
<dbReference type="AlphaFoldDB" id="B8CX57"/>
<organism evidence="5 6">
    <name type="scientific">Halothermothrix orenii (strain H 168 / OCM 544 / DSM 9562)</name>
    <dbReference type="NCBI Taxonomy" id="373903"/>
    <lineage>
        <taxon>Bacteria</taxon>
        <taxon>Bacillati</taxon>
        <taxon>Bacillota</taxon>
        <taxon>Clostridia</taxon>
        <taxon>Halanaerobiales</taxon>
        <taxon>Halothermotrichaceae</taxon>
        <taxon>Halothermothrix</taxon>
    </lineage>
</organism>
<evidence type="ECO:0000256" key="2">
    <source>
        <dbReference type="ARBA" id="ARBA00022803"/>
    </source>
</evidence>